<reference evidence="8 9" key="1">
    <citation type="journal article" date="2018" name="Biotechnol. Biofuels">
        <title>Integrative visual omics of the white-rot fungus Polyporus brumalis exposes the biotechnological potential of its oxidative enzymes for delignifying raw plant biomass.</title>
        <authorList>
            <person name="Miyauchi S."/>
            <person name="Rancon A."/>
            <person name="Drula E."/>
            <person name="Hage H."/>
            <person name="Chaduli D."/>
            <person name="Favel A."/>
            <person name="Grisel S."/>
            <person name="Henrissat B."/>
            <person name="Herpoel-Gimbert I."/>
            <person name="Ruiz-Duenas F.J."/>
            <person name="Chevret D."/>
            <person name="Hainaut M."/>
            <person name="Lin J."/>
            <person name="Wang M."/>
            <person name="Pangilinan J."/>
            <person name="Lipzen A."/>
            <person name="Lesage-Meessen L."/>
            <person name="Navarro D."/>
            <person name="Riley R."/>
            <person name="Grigoriev I.V."/>
            <person name="Zhou S."/>
            <person name="Raouche S."/>
            <person name="Rosso M.N."/>
        </authorList>
    </citation>
    <scope>NUCLEOTIDE SEQUENCE [LARGE SCALE GENOMIC DNA]</scope>
    <source>
        <strain evidence="8 9">BRFM 1820</strain>
    </source>
</reference>
<evidence type="ECO:0000256" key="1">
    <source>
        <dbReference type="ARBA" id="ARBA00004141"/>
    </source>
</evidence>
<dbReference type="PANTHER" id="PTHR16950">
    <property type="entry name" value="ZINC TRANSPORTER SLC39A7 HISTIDINE-RICH MEMBRANE PROTEIN KE4"/>
    <property type="match status" value="1"/>
</dbReference>
<keyword evidence="4 6" id="KW-0472">Membrane</keyword>
<feature type="transmembrane region" description="Helical" evidence="6">
    <location>
        <begin position="312"/>
        <end position="333"/>
    </location>
</feature>
<protein>
    <submittedName>
        <fullName evidence="8">ZIP-like iron-zinc transporter</fullName>
    </submittedName>
</protein>
<evidence type="ECO:0000313" key="9">
    <source>
        <dbReference type="Proteomes" id="UP000256964"/>
    </source>
</evidence>
<evidence type="ECO:0000256" key="6">
    <source>
        <dbReference type="SAM" id="Phobius"/>
    </source>
</evidence>
<feature type="transmembrane region" description="Helical" evidence="6">
    <location>
        <begin position="112"/>
        <end position="133"/>
    </location>
</feature>
<dbReference type="Pfam" id="PF02535">
    <property type="entry name" value="Zip"/>
    <property type="match status" value="1"/>
</dbReference>
<feature type="transmembrane region" description="Helical" evidence="6">
    <location>
        <begin position="153"/>
        <end position="169"/>
    </location>
</feature>
<dbReference type="Proteomes" id="UP000256964">
    <property type="component" value="Unassembled WGS sequence"/>
</dbReference>
<dbReference type="OrthoDB" id="200954at2759"/>
<proteinExistence type="predicted"/>
<keyword evidence="3 6" id="KW-1133">Transmembrane helix</keyword>
<dbReference type="STRING" id="139420.A0A371DY39"/>
<accession>A0A371DY39</accession>
<evidence type="ECO:0000256" key="3">
    <source>
        <dbReference type="ARBA" id="ARBA00022989"/>
    </source>
</evidence>
<name>A0A371DY39_9APHY</name>
<organism evidence="8 9">
    <name type="scientific">Lentinus brumalis</name>
    <dbReference type="NCBI Taxonomy" id="2498619"/>
    <lineage>
        <taxon>Eukaryota</taxon>
        <taxon>Fungi</taxon>
        <taxon>Dikarya</taxon>
        <taxon>Basidiomycota</taxon>
        <taxon>Agaricomycotina</taxon>
        <taxon>Agaricomycetes</taxon>
        <taxon>Polyporales</taxon>
        <taxon>Polyporaceae</taxon>
        <taxon>Lentinus</taxon>
    </lineage>
</organism>
<keyword evidence="7" id="KW-0732">Signal</keyword>
<evidence type="ECO:0000256" key="7">
    <source>
        <dbReference type="SAM" id="SignalP"/>
    </source>
</evidence>
<feature type="transmembrane region" description="Helical" evidence="6">
    <location>
        <begin position="378"/>
        <end position="400"/>
    </location>
</feature>
<evidence type="ECO:0000313" key="8">
    <source>
        <dbReference type="EMBL" id="RDX57460.1"/>
    </source>
</evidence>
<sequence>MPSLTSCRRTLFLIALAASLAVGTSIVAETEKGPLVVSNADVQGCAPIQQLSALKEELEAAQSPIMRTVFSWLFPFGPGWNSVLGTFYISSVPNFILAFIPAQINPNTLNTMTAFATGGLLSDVFLHLVPHSFMGEHQDGGVHFVMVEEKRNILIGLGIFIGFASFFIMEKTLRVLGGEDEQGHSHSHSHAHSNGSAEHANGHSTAVSAPSADGLKSRGADKTEKHESNGNGVVQEAPKQTSKLSAYLNLFGDFVHNITDGLAMAASFYSSPLIGATTTLACFAHEIPHEIADYSILIRSGFTKKQAMQSQFLTAIGAFVPGLTSIMTDYVTVSTFIGIGIHNLSAAAEADSEGTNLAAALQQTAAGILGTTAQLADLVIPFVAGGFMYIGAVAVLPTLLEDSKSGKQALREFAAMFVGVACMFLVAWNE</sequence>
<dbReference type="GO" id="GO:0005385">
    <property type="term" value="F:zinc ion transmembrane transporter activity"/>
    <property type="evidence" value="ECO:0007669"/>
    <property type="project" value="TreeGrafter"/>
</dbReference>
<feature type="chain" id="PRO_5016696171" evidence="7">
    <location>
        <begin position="24"/>
        <end position="430"/>
    </location>
</feature>
<dbReference type="AlphaFoldDB" id="A0A371DY39"/>
<dbReference type="GO" id="GO:0006882">
    <property type="term" value="P:intracellular zinc ion homeostasis"/>
    <property type="evidence" value="ECO:0007669"/>
    <property type="project" value="TreeGrafter"/>
</dbReference>
<feature type="signal peptide" evidence="7">
    <location>
        <begin position="1"/>
        <end position="23"/>
    </location>
</feature>
<dbReference type="PANTHER" id="PTHR16950:SF16">
    <property type="entry name" value="ZINC TRANSPORTER ZIP13"/>
    <property type="match status" value="1"/>
</dbReference>
<keyword evidence="9" id="KW-1185">Reference proteome</keyword>
<dbReference type="EMBL" id="KZ857379">
    <property type="protein sequence ID" value="RDX57460.1"/>
    <property type="molecule type" value="Genomic_DNA"/>
</dbReference>
<keyword evidence="2 6" id="KW-0812">Transmembrane</keyword>
<evidence type="ECO:0000256" key="4">
    <source>
        <dbReference type="ARBA" id="ARBA00023136"/>
    </source>
</evidence>
<feature type="transmembrane region" description="Helical" evidence="6">
    <location>
        <begin position="80"/>
        <end position="100"/>
    </location>
</feature>
<feature type="transmembrane region" description="Helical" evidence="6">
    <location>
        <begin position="412"/>
        <end position="428"/>
    </location>
</feature>
<dbReference type="InterPro" id="IPR003689">
    <property type="entry name" value="ZIP"/>
</dbReference>
<evidence type="ECO:0000256" key="5">
    <source>
        <dbReference type="SAM" id="MobiDB-lite"/>
    </source>
</evidence>
<feature type="region of interest" description="Disordered" evidence="5">
    <location>
        <begin position="179"/>
        <end position="236"/>
    </location>
</feature>
<comment type="subcellular location">
    <subcellularLocation>
        <location evidence="1">Membrane</location>
        <topology evidence="1">Multi-pass membrane protein</topology>
    </subcellularLocation>
</comment>
<feature type="compositionally biased region" description="Basic and acidic residues" evidence="5">
    <location>
        <begin position="215"/>
        <end position="228"/>
    </location>
</feature>
<dbReference type="GO" id="GO:0016020">
    <property type="term" value="C:membrane"/>
    <property type="evidence" value="ECO:0007669"/>
    <property type="project" value="UniProtKB-SubCell"/>
</dbReference>
<gene>
    <name evidence="8" type="ORF">OH76DRAFT_1476844</name>
</gene>
<evidence type="ECO:0000256" key="2">
    <source>
        <dbReference type="ARBA" id="ARBA00022692"/>
    </source>
</evidence>